<accession>A0A6N6MAG4</accession>
<dbReference type="InterPro" id="IPR012338">
    <property type="entry name" value="Beta-lactam/transpept-like"/>
</dbReference>
<evidence type="ECO:0000313" key="6">
    <source>
        <dbReference type="Proteomes" id="UP000441333"/>
    </source>
</evidence>
<gene>
    <name evidence="5" type="ORF">F6U93_10850</name>
</gene>
<comment type="caution">
    <text evidence="5">The sequence shown here is derived from an EMBL/GenBank/DDBJ whole genome shotgun (WGS) entry which is preliminary data.</text>
</comment>
<proteinExistence type="inferred from homology"/>
<evidence type="ECO:0000256" key="1">
    <source>
        <dbReference type="ARBA" id="ARBA00001526"/>
    </source>
</evidence>
<dbReference type="PANTHER" id="PTHR35333:SF3">
    <property type="entry name" value="BETA-LACTAMASE-TYPE TRANSPEPTIDASE FOLD CONTAINING PROTEIN"/>
    <property type="match status" value="1"/>
</dbReference>
<dbReference type="EMBL" id="WAAT01000046">
    <property type="protein sequence ID" value="KAB1067534.1"/>
    <property type="molecule type" value="Genomic_DNA"/>
</dbReference>
<dbReference type="PANTHER" id="PTHR35333">
    <property type="entry name" value="BETA-LACTAMASE"/>
    <property type="match status" value="1"/>
</dbReference>
<evidence type="ECO:0000313" key="5">
    <source>
        <dbReference type="EMBL" id="KAB1067534.1"/>
    </source>
</evidence>
<protein>
    <recommendedName>
        <fullName evidence="3">beta-lactamase</fullName>
        <ecNumber evidence="3">3.5.2.6</ecNumber>
    </recommendedName>
</protein>
<dbReference type="AlphaFoldDB" id="A0A6N6MAG4"/>
<dbReference type="Proteomes" id="UP000441333">
    <property type="component" value="Unassembled WGS sequence"/>
</dbReference>
<dbReference type="GO" id="GO:0046677">
    <property type="term" value="P:response to antibiotic"/>
    <property type="evidence" value="ECO:0007669"/>
    <property type="project" value="InterPro"/>
</dbReference>
<comment type="catalytic activity">
    <reaction evidence="1">
        <text>a beta-lactam + H2O = a substituted beta-amino acid</text>
        <dbReference type="Rhea" id="RHEA:20401"/>
        <dbReference type="ChEBI" id="CHEBI:15377"/>
        <dbReference type="ChEBI" id="CHEBI:35627"/>
        <dbReference type="ChEBI" id="CHEBI:140347"/>
        <dbReference type="EC" id="3.5.2.6"/>
    </reaction>
</comment>
<organism evidence="5 6">
    <name type="scientific">Pseudotamlana haliotis</name>
    <dbReference type="NCBI Taxonomy" id="2614804"/>
    <lineage>
        <taxon>Bacteria</taxon>
        <taxon>Pseudomonadati</taxon>
        <taxon>Bacteroidota</taxon>
        <taxon>Flavobacteriia</taxon>
        <taxon>Flavobacteriales</taxon>
        <taxon>Flavobacteriaceae</taxon>
        <taxon>Pseudotamlana</taxon>
    </lineage>
</organism>
<dbReference type="GO" id="GO:0030655">
    <property type="term" value="P:beta-lactam antibiotic catabolic process"/>
    <property type="evidence" value="ECO:0007669"/>
    <property type="project" value="InterPro"/>
</dbReference>
<evidence type="ECO:0000256" key="3">
    <source>
        <dbReference type="ARBA" id="ARBA00012865"/>
    </source>
</evidence>
<dbReference type="InterPro" id="IPR045155">
    <property type="entry name" value="Beta-lactam_cat"/>
</dbReference>
<dbReference type="InterPro" id="IPR000871">
    <property type="entry name" value="Beta-lactam_class-A"/>
</dbReference>
<dbReference type="GO" id="GO:0008800">
    <property type="term" value="F:beta-lactamase activity"/>
    <property type="evidence" value="ECO:0007669"/>
    <property type="project" value="UniProtKB-EC"/>
</dbReference>
<evidence type="ECO:0000256" key="2">
    <source>
        <dbReference type="ARBA" id="ARBA00009009"/>
    </source>
</evidence>
<dbReference type="SUPFAM" id="SSF56601">
    <property type="entry name" value="beta-lactamase/transpeptidase-like"/>
    <property type="match status" value="1"/>
</dbReference>
<evidence type="ECO:0000259" key="4">
    <source>
        <dbReference type="Pfam" id="PF13354"/>
    </source>
</evidence>
<reference evidence="5 6" key="1">
    <citation type="submission" date="2019-09" db="EMBL/GenBank/DDBJ databases">
        <authorList>
            <person name="Cao W.R."/>
        </authorList>
    </citation>
    <scope>NUCLEOTIDE SEQUENCE [LARGE SCALE GENOMIC DNA]</scope>
    <source>
        <strain evidence="5 6">B1N29</strain>
    </source>
</reference>
<comment type="similarity">
    <text evidence="2">Belongs to the class-A beta-lactamase family.</text>
</comment>
<dbReference type="EC" id="3.5.2.6" evidence="3"/>
<feature type="domain" description="Beta-lactamase class A catalytic" evidence="4">
    <location>
        <begin position="115"/>
        <end position="268"/>
    </location>
</feature>
<dbReference type="Pfam" id="PF13354">
    <property type="entry name" value="Beta-lactamase2"/>
    <property type="match status" value="1"/>
</dbReference>
<keyword evidence="6" id="KW-1185">Reference proteome</keyword>
<dbReference type="RefSeq" id="WP_150939686.1">
    <property type="nucleotide sequence ID" value="NZ_WAAT01000046.1"/>
</dbReference>
<dbReference type="Gene3D" id="3.40.710.10">
    <property type="entry name" value="DD-peptidase/beta-lactamase superfamily"/>
    <property type="match status" value="1"/>
</dbReference>
<name>A0A6N6MAG4_9FLAO</name>
<keyword evidence="5" id="KW-0378">Hydrolase</keyword>
<sequence>MKYIFSFLFFIGVSVVGAQQVLPIKIAKFTELKSNKCKALEKNLKAELSRNAKWKSLIASKKMSIAVVDLSNHDIKYAGVNGNNMVYAASLPKIAVLYAVMDAIDKGSVKDTPDVRKDLKLMIAKSNNAASTRMIDLVGYEKIEEVLRNAGSMLYDPGTGGGLWVGKRYAAAGKRYPDPLKGLSHAATPYQAANFYYHLVFGKLINFERSVEMLDILKDPELGHKFVYTLRDIAPNAKLYRKSGSWKNYHSDSVLVWGPERKYILVALIEDSHGEQIVRKLVEPVEKVLKASENLNCSK</sequence>